<keyword evidence="1" id="KW-0472">Membrane</keyword>
<keyword evidence="1" id="KW-1133">Transmembrane helix</keyword>
<organism evidence="2 3">
    <name type="scientific">Heliobacterium mobile</name>
    <name type="common">Heliobacillus mobilis</name>
    <dbReference type="NCBI Taxonomy" id="28064"/>
    <lineage>
        <taxon>Bacteria</taxon>
        <taxon>Bacillati</taxon>
        <taxon>Bacillota</taxon>
        <taxon>Clostridia</taxon>
        <taxon>Eubacteriales</taxon>
        <taxon>Heliobacteriaceae</taxon>
        <taxon>Heliobacterium</taxon>
    </lineage>
</organism>
<gene>
    <name evidence="2" type="ORF">GJ688_14510</name>
</gene>
<reference evidence="2 3" key="1">
    <citation type="submission" date="2019-11" db="EMBL/GenBank/DDBJ databases">
        <title>Whole-genome sequence of a the green, strictly anaerobic photosynthetic bacterium Heliobacillus mobilis DSM 6151.</title>
        <authorList>
            <person name="Kyndt J.A."/>
            <person name="Meyer T.E."/>
        </authorList>
    </citation>
    <scope>NUCLEOTIDE SEQUENCE [LARGE SCALE GENOMIC DNA]</scope>
    <source>
        <strain evidence="2 3">DSM 6151</strain>
    </source>
</reference>
<evidence type="ECO:0000313" key="2">
    <source>
        <dbReference type="EMBL" id="MTV50186.1"/>
    </source>
</evidence>
<name>A0A6I3SN76_HELMO</name>
<keyword evidence="1" id="KW-0812">Transmembrane</keyword>
<dbReference type="AlphaFoldDB" id="A0A6I3SN76"/>
<feature type="transmembrane region" description="Helical" evidence="1">
    <location>
        <begin position="33"/>
        <end position="53"/>
    </location>
</feature>
<proteinExistence type="predicted"/>
<accession>A0A6I3SN76</accession>
<protein>
    <submittedName>
        <fullName evidence="2">Uncharacterized protein</fullName>
    </submittedName>
</protein>
<comment type="caution">
    <text evidence="2">The sequence shown here is derived from an EMBL/GenBank/DDBJ whole genome shotgun (WGS) entry which is preliminary data.</text>
</comment>
<dbReference type="RefSeq" id="WP_155477276.1">
    <property type="nucleotide sequence ID" value="NZ_WNKU01000020.1"/>
</dbReference>
<dbReference type="EMBL" id="WNKU01000020">
    <property type="protein sequence ID" value="MTV50186.1"/>
    <property type="molecule type" value="Genomic_DNA"/>
</dbReference>
<keyword evidence="3" id="KW-1185">Reference proteome</keyword>
<sequence>MTTVLAAIILLGISTYTFNYGRQLWNDDHKPAAVFTYLLALAVLLFPALLAMYKT</sequence>
<evidence type="ECO:0000256" key="1">
    <source>
        <dbReference type="SAM" id="Phobius"/>
    </source>
</evidence>
<evidence type="ECO:0000313" key="3">
    <source>
        <dbReference type="Proteomes" id="UP000430670"/>
    </source>
</evidence>
<dbReference type="Proteomes" id="UP000430670">
    <property type="component" value="Unassembled WGS sequence"/>
</dbReference>